<organism evidence="1 2">
    <name type="scientific">Denitromonas halophila</name>
    <dbReference type="NCBI Taxonomy" id="1629404"/>
    <lineage>
        <taxon>Bacteria</taxon>
        <taxon>Pseudomonadati</taxon>
        <taxon>Pseudomonadota</taxon>
        <taxon>Betaproteobacteria</taxon>
        <taxon>Rhodocyclales</taxon>
        <taxon>Zoogloeaceae</taxon>
        <taxon>Denitromonas</taxon>
    </lineage>
</organism>
<proteinExistence type="predicted"/>
<comment type="caution">
    <text evidence="1">The sequence shown here is derived from an EMBL/GenBank/DDBJ whole genome shotgun (WGS) entry which is preliminary data.</text>
</comment>
<keyword evidence="2" id="KW-1185">Reference proteome</keyword>
<dbReference type="OrthoDB" id="8558817at2"/>
<dbReference type="Proteomes" id="UP000319502">
    <property type="component" value="Unassembled WGS sequence"/>
</dbReference>
<dbReference type="EMBL" id="VMNK01000007">
    <property type="protein sequence ID" value="TVO57290.1"/>
    <property type="molecule type" value="Genomic_DNA"/>
</dbReference>
<dbReference type="AlphaFoldDB" id="A0A557QWK2"/>
<evidence type="ECO:0000313" key="1">
    <source>
        <dbReference type="EMBL" id="TVO57290.1"/>
    </source>
</evidence>
<accession>A0A557QWK2</accession>
<gene>
    <name evidence="1" type="ORF">FHP91_10390</name>
</gene>
<evidence type="ECO:0000313" key="2">
    <source>
        <dbReference type="Proteomes" id="UP000319502"/>
    </source>
</evidence>
<dbReference type="RefSeq" id="WP_144309528.1">
    <property type="nucleotide sequence ID" value="NZ_VMNK01000007.1"/>
</dbReference>
<sequence>MKYEDLLCQALEIEPPWQIVRMRNDLGRRQLDVWVAREMPRRGWIFGPRHALPEVPERVWRHINVGQSRCVVHAATTDDMAQMALPWIGADEQVFTRALSRQIATYFMEGIKFQSICKLLDIPAGDLWKFKHSLDNGKISLSGKDTLMADSGQAKFDIPEVDHPVWGALLTGGLDIEIRVLSLKLLLTKLRGQMQLISDPEVRQMKAHELHHYFVRHAIQLSHELAQIRQD</sequence>
<name>A0A557QWK2_9RHOO</name>
<reference evidence="1 2" key="1">
    <citation type="submission" date="2019-07" db="EMBL/GenBank/DDBJ databases">
        <title>The pathways for chlorine oxyanion respiration interact through the shared metabolite chlorate.</title>
        <authorList>
            <person name="Barnum T.P."/>
            <person name="Cheng Y."/>
            <person name="Hill K.A."/>
            <person name="Lucas L.N."/>
            <person name="Carlson H.K."/>
            <person name="Coates J.D."/>
        </authorList>
    </citation>
    <scope>NUCLEOTIDE SEQUENCE [LARGE SCALE GENOMIC DNA]</scope>
    <source>
        <strain evidence="1 2">SFB-3</strain>
    </source>
</reference>
<protein>
    <submittedName>
        <fullName evidence="1">Uncharacterized protein</fullName>
    </submittedName>
</protein>